<organism evidence="2">
    <name type="scientific">uncultured Nocardioidaceae bacterium</name>
    <dbReference type="NCBI Taxonomy" id="253824"/>
    <lineage>
        <taxon>Bacteria</taxon>
        <taxon>Bacillati</taxon>
        <taxon>Actinomycetota</taxon>
        <taxon>Actinomycetes</taxon>
        <taxon>Propionibacteriales</taxon>
        <taxon>Nocardioidaceae</taxon>
        <taxon>environmental samples</taxon>
    </lineage>
</organism>
<reference evidence="2" key="1">
    <citation type="submission" date="2020-02" db="EMBL/GenBank/DDBJ databases">
        <authorList>
            <person name="Meier V. D."/>
        </authorList>
    </citation>
    <scope>NUCLEOTIDE SEQUENCE</scope>
    <source>
        <strain evidence="2">AVDCRST_MAG47</strain>
    </source>
</reference>
<gene>
    <name evidence="2" type="ORF">AVDCRST_MAG47-1643</name>
</gene>
<feature type="region of interest" description="Disordered" evidence="1">
    <location>
        <begin position="1"/>
        <end position="43"/>
    </location>
</feature>
<accession>A0A6J4N0F8</accession>
<evidence type="ECO:0000313" key="2">
    <source>
        <dbReference type="EMBL" id="CAA9374252.1"/>
    </source>
</evidence>
<feature type="compositionally biased region" description="Basic and acidic residues" evidence="1">
    <location>
        <begin position="96"/>
        <end position="118"/>
    </location>
</feature>
<feature type="compositionally biased region" description="Basic and acidic residues" evidence="1">
    <location>
        <begin position="192"/>
        <end position="203"/>
    </location>
</feature>
<feature type="compositionally biased region" description="Polar residues" evidence="1">
    <location>
        <begin position="1"/>
        <end position="12"/>
    </location>
</feature>
<dbReference type="EMBL" id="CADCUK010000108">
    <property type="protein sequence ID" value="CAA9374252.1"/>
    <property type="molecule type" value="Genomic_DNA"/>
</dbReference>
<feature type="non-terminal residue" evidence="2">
    <location>
        <position position="203"/>
    </location>
</feature>
<sequence>GAHESLPSQAAQRSRHGRDRPTGAGHGCCGRGAVPRDRHGVEHRVGVLARLRLGRGAHRLLRADREPAGPRPRPIGPGTVLRRPVHRALRGARLVRLGDERPRDRPRARGPRAREHPAALRGPRHQRRGPGAPRVPPGQPGAGAGLRARGRPGHPDRGGGRRARQLGPRRLRRHGHRGRPAPLGGPLPGPGDPRRGTGQEARL</sequence>
<evidence type="ECO:0000256" key="1">
    <source>
        <dbReference type="SAM" id="MobiDB-lite"/>
    </source>
</evidence>
<feature type="compositionally biased region" description="Basic residues" evidence="1">
    <location>
        <begin position="160"/>
        <end position="179"/>
    </location>
</feature>
<feature type="non-terminal residue" evidence="2">
    <location>
        <position position="1"/>
    </location>
</feature>
<proteinExistence type="predicted"/>
<feature type="compositionally biased region" description="Basic and acidic residues" evidence="1">
    <location>
        <begin position="34"/>
        <end position="43"/>
    </location>
</feature>
<protein>
    <submittedName>
        <fullName evidence="2">Uncharacterized protein</fullName>
    </submittedName>
</protein>
<name>A0A6J4N0F8_9ACTN</name>
<feature type="region of interest" description="Disordered" evidence="1">
    <location>
        <begin position="55"/>
        <end position="203"/>
    </location>
</feature>
<dbReference type="AlphaFoldDB" id="A0A6J4N0F8"/>